<comment type="caution">
    <text evidence="2">The sequence shown here is derived from an EMBL/GenBank/DDBJ whole genome shotgun (WGS) entry which is preliminary data.</text>
</comment>
<name>A0A1S9PA72_9SPHI</name>
<dbReference type="InterPro" id="IPR007842">
    <property type="entry name" value="HEPN_dom"/>
</dbReference>
<dbReference type="OrthoDB" id="781694at2"/>
<dbReference type="SMART" id="SM00748">
    <property type="entry name" value="HEPN"/>
    <property type="match status" value="1"/>
</dbReference>
<evidence type="ECO:0000259" key="1">
    <source>
        <dbReference type="PROSITE" id="PS50910"/>
    </source>
</evidence>
<gene>
    <name evidence="2" type="ORF">BC343_14015</name>
</gene>
<dbReference type="AlphaFoldDB" id="A0A1S9PA72"/>
<dbReference type="PROSITE" id="PS50910">
    <property type="entry name" value="HEPN"/>
    <property type="match status" value="1"/>
</dbReference>
<proteinExistence type="predicted"/>
<reference evidence="2 3" key="1">
    <citation type="submission" date="2016-07" db="EMBL/GenBank/DDBJ databases">
        <title>Genomic analysis of zinc-resistant bacterium Mucilaginibacter pedocola TBZ30.</title>
        <authorList>
            <person name="Huang J."/>
            <person name="Tang J."/>
        </authorList>
    </citation>
    <scope>NUCLEOTIDE SEQUENCE [LARGE SCALE GENOMIC DNA]</scope>
    <source>
        <strain evidence="2 3">TBZ30</strain>
    </source>
</reference>
<dbReference type="SUPFAM" id="SSF81593">
    <property type="entry name" value="Nucleotidyltransferase substrate binding subunit/domain"/>
    <property type="match status" value="1"/>
</dbReference>
<sequence>MEGGGNSNTMYCGKYAPWDHYPKTLRHDEVQNPFGVLVDFFSADFPKGHRKQLKRWRKYAIGKEHYDDKKFGPGNLVFTYKINLNLLEAMYMLLLEYEFAWKHEKILEEQLVDEKAAWRSFPKNLSKEELLDPFIAIKKIFKDFSLPEYRDHLEEWFQEALFIRHTYERMDPAEVIKVYDNLRRLYAAAWLIYQRNRKEPVLKVEKARAEIAPGIAPKPTATVSWAEALGLEKVVGLIVKEMPTVQLIVHVHSHREPFTYYLLLLVKSNETLQEHEIANKIEDKLKPMAKVFIFAHKLSGLKKALQAERRFFIDALTTKTVVYRAEDFVMPELPTLTTEQVKAKAQLDFTKWNVQAHDFLRGARYYREVKNYNLAAFSLHQAVESIFIGAIKAVLGYKLNVHNLPRMLRITLMFTEEFKDVLQLDTEEGSKLFEALRSAYTNARYVSKYGVDEEIINALDELAVKLLKTGQSVYDKFERQLEV</sequence>
<keyword evidence="3" id="KW-1185">Reference proteome</keyword>
<evidence type="ECO:0000313" key="3">
    <source>
        <dbReference type="Proteomes" id="UP000189739"/>
    </source>
</evidence>
<dbReference type="Pfam" id="PF05168">
    <property type="entry name" value="HEPN"/>
    <property type="match status" value="1"/>
</dbReference>
<dbReference type="Gene3D" id="1.20.120.330">
    <property type="entry name" value="Nucleotidyltransferases domain 2"/>
    <property type="match status" value="1"/>
</dbReference>
<dbReference type="EMBL" id="MBTF01000035">
    <property type="protein sequence ID" value="OOQ57886.1"/>
    <property type="molecule type" value="Genomic_DNA"/>
</dbReference>
<protein>
    <recommendedName>
        <fullName evidence="1">HEPN domain-containing protein</fullName>
    </recommendedName>
</protein>
<accession>A0A1S9PA72</accession>
<evidence type="ECO:0000313" key="2">
    <source>
        <dbReference type="EMBL" id="OOQ57886.1"/>
    </source>
</evidence>
<dbReference type="STRING" id="1792845.BC343_14015"/>
<feature type="domain" description="HEPN" evidence="1">
    <location>
        <begin position="353"/>
        <end position="473"/>
    </location>
</feature>
<organism evidence="2 3">
    <name type="scientific">Mucilaginibacter pedocola</name>
    <dbReference type="NCBI Taxonomy" id="1792845"/>
    <lineage>
        <taxon>Bacteria</taxon>
        <taxon>Pseudomonadati</taxon>
        <taxon>Bacteroidota</taxon>
        <taxon>Sphingobacteriia</taxon>
        <taxon>Sphingobacteriales</taxon>
        <taxon>Sphingobacteriaceae</taxon>
        <taxon>Mucilaginibacter</taxon>
    </lineage>
</organism>
<dbReference type="Proteomes" id="UP000189739">
    <property type="component" value="Unassembled WGS sequence"/>
</dbReference>